<proteinExistence type="predicted"/>
<dbReference type="AlphaFoldDB" id="A0AAN4Q9F3"/>
<gene>
    <name evidence="1" type="ORF">KPSA3_04887</name>
</gene>
<evidence type="ECO:0000313" key="1">
    <source>
        <dbReference type="EMBL" id="GBH18893.1"/>
    </source>
</evidence>
<name>A0AAN4Q9F3_PSESF</name>
<accession>A0AAN4Q9F3</accession>
<organism evidence="1 2">
    <name type="scientific">Pseudomonas syringae pv. actinidiae</name>
    <dbReference type="NCBI Taxonomy" id="103796"/>
    <lineage>
        <taxon>Bacteria</taxon>
        <taxon>Pseudomonadati</taxon>
        <taxon>Pseudomonadota</taxon>
        <taxon>Gammaproteobacteria</taxon>
        <taxon>Pseudomonadales</taxon>
        <taxon>Pseudomonadaceae</taxon>
        <taxon>Pseudomonas</taxon>
        <taxon>Pseudomonas syringae</taxon>
    </lineage>
</organism>
<dbReference type="Proteomes" id="UP000248291">
    <property type="component" value="Unassembled WGS sequence"/>
</dbReference>
<sequence length="54" mass="5584">MRGSTDSPATPSNWSSSIAANTTSLAVRLLSSLFSHHAMGKASRSFTSEVKASG</sequence>
<comment type="caution">
    <text evidence="1">The sequence shown here is derived from an EMBL/GenBank/DDBJ whole genome shotgun (WGS) entry which is preliminary data.</text>
</comment>
<dbReference type="EMBL" id="BGKA01000181">
    <property type="protein sequence ID" value="GBH18893.1"/>
    <property type="molecule type" value="Genomic_DNA"/>
</dbReference>
<protein>
    <submittedName>
        <fullName evidence="1">Uncharacterized protein</fullName>
    </submittedName>
</protein>
<reference evidence="1 2" key="1">
    <citation type="submission" date="2018-04" db="EMBL/GenBank/DDBJ databases">
        <title>Draft genome sequence of Pseudomonas syringae pv. actinidiae biovar 3 strains isolated from kiwifruit in Kagawa prefecture.</title>
        <authorList>
            <person name="Tabuchi M."/>
            <person name="Saito M."/>
            <person name="Fujiwara S."/>
            <person name="Sasa N."/>
            <person name="Akimitsu K."/>
            <person name="Gomi K."/>
            <person name="Konishi-Sugita S."/>
            <person name="Hamano K."/>
            <person name="Kataoka I."/>
        </authorList>
    </citation>
    <scope>NUCLEOTIDE SEQUENCE [LARGE SCALE GENOMIC DNA]</scope>
    <source>
        <strain evidence="1 2">MAFF212211</strain>
    </source>
</reference>
<evidence type="ECO:0000313" key="2">
    <source>
        <dbReference type="Proteomes" id="UP000248291"/>
    </source>
</evidence>